<dbReference type="Proteomes" id="UP001228019">
    <property type="component" value="Unassembled WGS sequence"/>
</dbReference>
<comment type="caution">
    <text evidence="1">The sequence shown here is derived from an EMBL/GenBank/DDBJ whole genome shotgun (WGS) entry which is preliminary data.</text>
</comment>
<proteinExistence type="predicted"/>
<dbReference type="EMBL" id="JAUQOP010000096">
    <property type="protein sequence ID" value="MDO7900331.1"/>
    <property type="molecule type" value="Genomic_DNA"/>
</dbReference>
<evidence type="ECO:0000313" key="2">
    <source>
        <dbReference type="Proteomes" id="UP001228019"/>
    </source>
</evidence>
<organism evidence="1 2">
    <name type="scientific">Pseudomonas citrulli</name>
    <dbReference type="NCBI Taxonomy" id="3064347"/>
    <lineage>
        <taxon>Bacteria</taxon>
        <taxon>Pseudomonadati</taxon>
        <taxon>Pseudomonadota</taxon>
        <taxon>Gammaproteobacteria</taxon>
        <taxon>Pseudomonadales</taxon>
        <taxon>Pseudomonadaceae</taxon>
        <taxon>Pseudomonas</taxon>
    </lineage>
</organism>
<reference evidence="1 2" key="1">
    <citation type="submission" date="2023-07" db="EMBL/GenBank/DDBJ databases">
        <title>Identification of four novel Pseudomonas species associated with bacterial leaf spot of cucurbits.</title>
        <authorList>
            <person name="Fullem K.R."/>
        </authorList>
    </citation>
    <scope>NUCLEOTIDE SEQUENCE [LARGE SCALE GENOMIC DNA]</scope>
    <source>
        <strain evidence="1 2">K18</strain>
    </source>
</reference>
<gene>
    <name evidence="1" type="ORF">Q6A48_25910</name>
</gene>
<keyword evidence="2" id="KW-1185">Reference proteome</keyword>
<name>A0ABT9C698_9PSED</name>
<evidence type="ECO:0000313" key="1">
    <source>
        <dbReference type="EMBL" id="MDO7900331.1"/>
    </source>
</evidence>
<sequence length="70" mass="7319">ARDGGGSACIDAGCANAIAGKPCSHMTVWVFLNHRSPQILWELSLLAMAVGQLVLMLDVPMPSRASLAPT</sequence>
<accession>A0ABT9C698</accession>
<dbReference type="RefSeq" id="WP_304557316.1">
    <property type="nucleotide sequence ID" value="NZ_JAUQOP010000096.1"/>
</dbReference>
<feature type="non-terminal residue" evidence="1">
    <location>
        <position position="1"/>
    </location>
</feature>
<protein>
    <submittedName>
        <fullName evidence="1">Uncharacterized protein</fullName>
    </submittedName>
</protein>